<keyword evidence="1" id="KW-1133">Transmembrane helix</keyword>
<keyword evidence="3" id="KW-1185">Reference proteome</keyword>
<feature type="transmembrane region" description="Helical" evidence="1">
    <location>
        <begin position="65"/>
        <end position="85"/>
    </location>
</feature>
<dbReference type="Proteomes" id="UP000474024">
    <property type="component" value="Unassembled WGS sequence"/>
</dbReference>
<feature type="transmembrane region" description="Helical" evidence="1">
    <location>
        <begin position="92"/>
        <end position="114"/>
    </location>
</feature>
<evidence type="ECO:0000256" key="1">
    <source>
        <dbReference type="SAM" id="Phobius"/>
    </source>
</evidence>
<dbReference type="EMBL" id="VUNI01000004">
    <property type="protein sequence ID" value="MST74241.1"/>
    <property type="molecule type" value="Genomic_DNA"/>
</dbReference>
<keyword evidence="1" id="KW-0472">Membrane</keyword>
<reference evidence="2 3" key="1">
    <citation type="submission" date="2019-08" db="EMBL/GenBank/DDBJ databases">
        <title>In-depth cultivation of the pig gut microbiome towards novel bacterial diversity and tailored functional studies.</title>
        <authorList>
            <person name="Wylensek D."/>
            <person name="Hitch T.C.A."/>
            <person name="Clavel T."/>
        </authorList>
    </citation>
    <scope>NUCLEOTIDE SEQUENCE [LARGE SCALE GENOMIC DNA]</scope>
    <source>
        <strain evidence="2 3">MUC/MUC-530-WT-4D</strain>
    </source>
</reference>
<comment type="caution">
    <text evidence="2">The sequence shown here is derived from an EMBL/GenBank/DDBJ whole genome shotgun (WGS) entry which is preliminary data.</text>
</comment>
<dbReference type="InterPro" id="IPR023804">
    <property type="entry name" value="DUF3792_TM"/>
</dbReference>
<dbReference type="Pfam" id="PF12670">
    <property type="entry name" value="DUF3792"/>
    <property type="match status" value="1"/>
</dbReference>
<sequence>MIRSDDGWRGVLCGRMHMERQEKRKKPGKMLAIAVVLMIAVSAMLLFILSVVMYKMALGKNVAEIVIILVYVIAGVIGGFLMGRYMRERRFLWGLVAGAAYFFVLLAISLAVGGGQMKDMMQMFITMILCLASSMIGGMIAPG</sequence>
<accession>A0A6L5YR90</accession>
<organism evidence="2 3">
    <name type="scientific">Roseburia porci</name>
    <dbReference type="NCBI Taxonomy" id="2605790"/>
    <lineage>
        <taxon>Bacteria</taxon>
        <taxon>Bacillati</taxon>
        <taxon>Bacillota</taxon>
        <taxon>Clostridia</taxon>
        <taxon>Lachnospirales</taxon>
        <taxon>Lachnospiraceae</taxon>
        <taxon>Roseburia</taxon>
    </lineage>
</organism>
<evidence type="ECO:0000313" key="3">
    <source>
        <dbReference type="Proteomes" id="UP000474024"/>
    </source>
</evidence>
<dbReference type="NCBIfam" id="TIGR04086">
    <property type="entry name" value="TIGR04086_membr"/>
    <property type="match status" value="1"/>
</dbReference>
<feature type="transmembrane region" description="Helical" evidence="1">
    <location>
        <begin position="120"/>
        <end position="141"/>
    </location>
</feature>
<gene>
    <name evidence="2" type="ORF">FYJ75_04205</name>
</gene>
<proteinExistence type="predicted"/>
<feature type="transmembrane region" description="Helical" evidence="1">
    <location>
        <begin position="30"/>
        <end position="53"/>
    </location>
</feature>
<name>A0A6L5YR90_9FIRM</name>
<dbReference type="AlphaFoldDB" id="A0A6L5YR90"/>
<evidence type="ECO:0000313" key="2">
    <source>
        <dbReference type="EMBL" id="MST74241.1"/>
    </source>
</evidence>
<protein>
    <submittedName>
        <fullName evidence="2">TIGR04086 family membrane protein</fullName>
    </submittedName>
</protein>
<keyword evidence="1" id="KW-0812">Transmembrane</keyword>